<accession>A0A5K3EU96</accession>
<evidence type="ECO:0000313" key="1">
    <source>
        <dbReference type="WBParaSite" id="MCU_003099-RB"/>
    </source>
</evidence>
<organism evidence="1">
    <name type="scientific">Mesocestoides corti</name>
    <name type="common">Flatworm</name>
    <dbReference type="NCBI Taxonomy" id="53468"/>
    <lineage>
        <taxon>Eukaryota</taxon>
        <taxon>Metazoa</taxon>
        <taxon>Spiralia</taxon>
        <taxon>Lophotrochozoa</taxon>
        <taxon>Platyhelminthes</taxon>
        <taxon>Cestoda</taxon>
        <taxon>Eucestoda</taxon>
        <taxon>Cyclophyllidea</taxon>
        <taxon>Mesocestoididae</taxon>
        <taxon>Mesocestoides</taxon>
    </lineage>
</organism>
<protein>
    <submittedName>
        <fullName evidence="1">Secreted protein</fullName>
    </submittedName>
</protein>
<reference evidence="1" key="1">
    <citation type="submission" date="2019-11" db="UniProtKB">
        <authorList>
            <consortium name="WormBaseParasite"/>
        </authorList>
    </citation>
    <scope>IDENTIFICATION</scope>
</reference>
<dbReference type="AlphaFoldDB" id="A0A5K3EU96"/>
<sequence length="78" mass="8784">MRPDFPLWLTLPEAIMNADDYWRSVVYSNGPMGRRRGMWLPALPLVFLLSTQPSASAFAMSCGKAQAKRRFSTTGHHS</sequence>
<name>A0A5K3EU96_MESCO</name>
<dbReference type="WBParaSite" id="MCU_003099-RB">
    <property type="protein sequence ID" value="MCU_003099-RB"/>
    <property type="gene ID" value="MCU_003099"/>
</dbReference>
<proteinExistence type="predicted"/>